<dbReference type="PaxDb" id="411902-CLOBOL_00389"/>
<proteinExistence type="predicted"/>
<dbReference type="EMBL" id="ABCC02000009">
    <property type="protein sequence ID" value="EDP18954.1"/>
    <property type="molecule type" value="Genomic_DNA"/>
</dbReference>
<accession>A8RHE3</accession>
<dbReference type="eggNOG" id="ENOG5030H97">
    <property type="taxonomic scope" value="Bacteria"/>
</dbReference>
<dbReference type="Proteomes" id="UP000005396">
    <property type="component" value="Unassembled WGS sequence"/>
</dbReference>
<evidence type="ECO:0000313" key="2">
    <source>
        <dbReference type="Proteomes" id="UP000005396"/>
    </source>
</evidence>
<reference evidence="1 2" key="1">
    <citation type="submission" date="2007-08" db="EMBL/GenBank/DDBJ databases">
        <authorList>
            <person name="Fulton L."/>
            <person name="Clifton S."/>
            <person name="Fulton B."/>
            <person name="Xu J."/>
            <person name="Minx P."/>
            <person name="Pepin K.H."/>
            <person name="Johnson M."/>
            <person name="Thiruvilangam P."/>
            <person name="Bhonagiri V."/>
            <person name="Nash W.E."/>
            <person name="Mardis E.R."/>
            <person name="Wilson R.K."/>
        </authorList>
    </citation>
    <scope>NUCLEOTIDE SEQUENCE [LARGE SCALE GENOMIC DNA]</scope>
    <source>
        <strain evidence="2">ATCC BAA-613 / DSM 15670 / CCUG 46953 / JCM 12243 / WAL 16351</strain>
    </source>
</reference>
<sequence>MEVVRLSTNYYIFNRKKREEIQEFNRFWEEIFIPGIKQQIEDHCSKQNGAYVNTDFGNEIIGEKISGISGAPGKSESYETVIGVSHWNGKRNLFQWEGSYVEEHIIRDESSLVEFFNSKMNQQQYSIVDEFDKEYTLEAFLNAIKYGGDESVS</sequence>
<evidence type="ECO:0000313" key="1">
    <source>
        <dbReference type="EMBL" id="EDP18954.1"/>
    </source>
</evidence>
<reference evidence="1 2" key="2">
    <citation type="submission" date="2007-09" db="EMBL/GenBank/DDBJ databases">
        <title>Draft genome sequence of Clostridium bolteae (ATCC BAA-613).</title>
        <authorList>
            <person name="Sudarsanam P."/>
            <person name="Ley R."/>
            <person name="Guruge J."/>
            <person name="Turnbaugh P.J."/>
            <person name="Mahowald M."/>
            <person name="Liep D."/>
            <person name="Gordon J."/>
        </authorList>
    </citation>
    <scope>NUCLEOTIDE SEQUENCE [LARGE SCALE GENOMIC DNA]</scope>
    <source>
        <strain evidence="2">ATCC BAA-613 / DSM 15670 / CCUG 46953 / JCM 12243 / WAL 16351</strain>
    </source>
</reference>
<gene>
    <name evidence="1" type="ORF">CLOBOL_00389</name>
</gene>
<dbReference type="AlphaFoldDB" id="A8RHE3"/>
<protein>
    <submittedName>
        <fullName evidence="1">Uncharacterized protein</fullName>
    </submittedName>
</protein>
<name>A8RHE3_ENTBW</name>
<dbReference type="HOGENOM" id="CLU_1793105_0_0_9"/>
<comment type="caution">
    <text evidence="1">The sequence shown here is derived from an EMBL/GenBank/DDBJ whole genome shotgun (WGS) entry which is preliminary data.</text>
</comment>
<organism evidence="1 2">
    <name type="scientific">Enterocloster bolteae (strain ATCC BAA-613 / DSM 15670 / CCUG 46953 / JCM 12243 / WAL 16351)</name>
    <name type="common">Clostridium bolteae</name>
    <dbReference type="NCBI Taxonomy" id="411902"/>
    <lineage>
        <taxon>Bacteria</taxon>
        <taxon>Bacillati</taxon>
        <taxon>Bacillota</taxon>
        <taxon>Clostridia</taxon>
        <taxon>Lachnospirales</taxon>
        <taxon>Lachnospiraceae</taxon>
        <taxon>Enterocloster</taxon>
    </lineage>
</organism>